<dbReference type="KEGG" id="mai:MICA_2423"/>
<evidence type="ECO:0008006" key="3">
    <source>
        <dbReference type="Google" id="ProtNLM"/>
    </source>
</evidence>
<dbReference type="eggNOG" id="COG1403">
    <property type="taxonomic scope" value="Bacteria"/>
</dbReference>
<proteinExistence type="predicted"/>
<dbReference type="AlphaFoldDB" id="G2KNT0"/>
<evidence type="ECO:0000313" key="1">
    <source>
        <dbReference type="EMBL" id="AEP10725.1"/>
    </source>
</evidence>
<keyword evidence="2" id="KW-1185">Reference proteome</keyword>
<gene>
    <name evidence="1" type="ordered locus">MICA_2423</name>
</gene>
<organism evidence="1 2">
    <name type="scientific">Micavibrio aeruginosavorus (strain ARL-13)</name>
    <dbReference type="NCBI Taxonomy" id="856793"/>
    <lineage>
        <taxon>Bacteria</taxon>
        <taxon>Pseudomonadati</taxon>
        <taxon>Bdellovibrionota</taxon>
        <taxon>Bdellovibrionia</taxon>
        <taxon>Bdellovibrionales</taxon>
        <taxon>Pseudobdellovibrionaceae</taxon>
        <taxon>Micavibrio</taxon>
    </lineage>
</organism>
<dbReference type="OrthoDB" id="7252815at2"/>
<accession>G2KNT0</accession>
<sequence length="232" mass="26035">MGNQLQSITLGIVRANGPRSSFKHTEASPEVKARVLERDQHTCQFCGFQSMKYQDVIPVPGTNAAPGDAHPDKLTTACIFCAQCFDLERVSDMRSGVLIWLPEIDQAALHHMARAIYVARISQGGVANAARQALDVIMQRREDVRARLGTDDPYILAQVMKDYLTERHYQGRASKLDGVRLFPLDRRIIKEADLEFNQFPQILAYWRSKDGPFAGRLPAQWPSLLADIRTAA</sequence>
<evidence type="ECO:0000313" key="2">
    <source>
        <dbReference type="Proteomes" id="UP000009286"/>
    </source>
</evidence>
<dbReference type="HOGENOM" id="CLU_096064_0_0_5"/>
<dbReference type="EMBL" id="CP002382">
    <property type="protein sequence ID" value="AEP10725.1"/>
    <property type="molecule type" value="Genomic_DNA"/>
</dbReference>
<name>G2KNT0_MICAA</name>
<dbReference type="Proteomes" id="UP000009286">
    <property type="component" value="Chromosome"/>
</dbReference>
<protein>
    <recommendedName>
        <fullName evidence="3">Type IV secretion protein DotN</fullName>
    </recommendedName>
</protein>
<dbReference type="STRING" id="856793.MICA_2423"/>
<reference evidence="1 2" key="1">
    <citation type="journal article" date="2011" name="BMC Genomics">
        <title>Genomic insights into an obligate epibiotic bacterial predator: Micavibrio aeruginosavorus ARL-13.</title>
        <authorList>
            <person name="Wang Z."/>
            <person name="Kadouri D."/>
            <person name="Wu M."/>
        </authorList>
    </citation>
    <scope>NUCLEOTIDE SEQUENCE [LARGE SCALE GENOMIC DNA]</scope>
    <source>
        <strain evidence="1 2">ARL-13</strain>
    </source>
</reference>